<dbReference type="PRINTS" id="PR00929">
    <property type="entry name" value="ATHOOK"/>
</dbReference>
<feature type="compositionally biased region" description="Basic residues" evidence="4">
    <location>
        <begin position="379"/>
        <end position="392"/>
    </location>
</feature>
<protein>
    <recommendedName>
        <fullName evidence="5">H15 domain-containing protein</fullName>
    </recommendedName>
</protein>
<feature type="region of interest" description="Disordered" evidence="4">
    <location>
        <begin position="379"/>
        <end position="399"/>
    </location>
</feature>
<evidence type="ECO:0000256" key="4">
    <source>
        <dbReference type="SAM" id="MobiDB-lite"/>
    </source>
</evidence>
<dbReference type="GO" id="GO:0031492">
    <property type="term" value="F:nucleosomal DNA binding"/>
    <property type="evidence" value="ECO:0007669"/>
    <property type="project" value="TreeGrafter"/>
</dbReference>
<evidence type="ECO:0000256" key="3">
    <source>
        <dbReference type="ARBA" id="ARBA00023242"/>
    </source>
</evidence>
<feature type="domain" description="H15" evidence="5">
    <location>
        <begin position="77"/>
        <end position="146"/>
    </location>
</feature>
<feature type="region of interest" description="Disordered" evidence="4">
    <location>
        <begin position="1"/>
        <end position="78"/>
    </location>
</feature>
<dbReference type="OMA" id="ITMMAVE"/>
<sequence>MDPPSLSISNDPHHPPQFTPYPSYSPSNSFVSGAAPPPNHPYFVPPPNPYTNHVYQPQPQPQPPFQAAQPPSQPSPNQSAYIEMICAAIAALNEPDGSSKMAISRYIERTYPGLTAAHGALLTHHLKSLKANGILTMVKKSYKLAVSSPPESVAVAAAAAAAGLEPPRSEIPMPFNNDRAPNDPVAVSGSGSASQPLKRGRGRPPKPKPEPQQQQAGDVQANVVQSNGQQSWEQQYQMALSVSQPISVSVSQPTGEVTESAKRGPGRPRKNGAGPIVQGSGMAGIMKRRGRPPGRRAAGRQRKPNSVPQILSVFPYGANGVRRRGRPRRVETSGNTTVAAAPAPAPAGGETVPVAPGMKRGRGRPPKIGGVINRLITKPKRGRGRPVGRPRKFAAGPVTATQDPAYGELKKKFDLFQEKAKEILNVLKAEVKSDNEAVVRAIQDLEGLTVVETVEPPQAMEEVQPEEAAPPTDAETQGETGGEAQGETKGVEQGQEREEGAAPAQIQTEAEAMQEALF</sequence>
<name>A0A087HAH6_ARAAL</name>
<reference evidence="7" key="1">
    <citation type="journal article" date="2015" name="Nat. Plants">
        <title>Genome expansion of Arabis alpina linked with retrotransposition and reduced symmetric DNA methylation.</title>
        <authorList>
            <person name="Willing E.M."/>
            <person name="Rawat V."/>
            <person name="Mandakova T."/>
            <person name="Maumus F."/>
            <person name="James G.V."/>
            <person name="Nordstroem K.J."/>
            <person name="Becker C."/>
            <person name="Warthmann N."/>
            <person name="Chica C."/>
            <person name="Szarzynska B."/>
            <person name="Zytnicki M."/>
            <person name="Albani M.C."/>
            <person name="Kiefer C."/>
            <person name="Bergonzi S."/>
            <person name="Castaings L."/>
            <person name="Mateos J.L."/>
            <person name="Berns M.C."/>
            <person name="Bujdoso N."/>
            <person name="Piofczyk T."/>
            <person name="de Lorenzo L."/>
            <person name="Barrero-Sicilia C."/>
            <person name="Mateos I."/>
            <person name="Piednoel M."/>
            <person name="Hagmann J."/>
            <person name="Chen-Min-Tao R."/>
            <person name="Iglesias-Fernandez R."/>
            <person name="Schuster S.C."/>
            <person name="Alonso-Blanco C."/>
            <person name="Roudier F."/>
            <person name="Carbonero P."/>
            <person name="Paz-Ares J."/>
            <person name="Davis S.J."/>
            <person name="Pecinka A."/>
            <person name="Quesneville H."/>
            <person name="Colot V."/>
            <person name="Lysak M.A."/>
            <person name="Weigel D."/>
            <person name="Coupland G."/>
            <person name="Schneeberger K."/>
        </authorList>
    </citation>
    <scope>NUCLEOTIDE SEQUENCE [LARGE SCALE GENOMIC DNA]</scope>
    <source>
        <strain evidence="7">cv. Pajares</strain>
    </source>
</reference>
<comment type="subcellular location">
    <subcellularLocation>
        <location evidence="1">Nucleus</location>
    </subcellularLocation>
</comment>
<proteinExistence type="predicted"/>
<dbReference type="GO" id="GO:0006334">
    <property type="term" value="P:nucleosome assembly"/>
    <property type="evidence" value="ECO:0007669"/>
    <property type="project" value="InterPro"/>
</dbReference>
<dbReference type="InterPro" id="IPR005818">
    <property type="entry name" value="Histone_H1/H5_H15"/>
</dbReference>
<keyword evidence="2" id="KW-0238">DNA-binding</keyword>
<dbReference type="Pfam" id="PF00538">
    <property type="entry name" value="Linker_histone"/>
    <property type="match status" value="1"/>
</dbReference>
<dbReference type="Gene3D" id="1.10.10.10">
    <property type="entry name" value="Winged helix-like DNA-binding domain superfamily/Winged helix DNA-binding domain"/>
    <property type="match status" value="1"/>
</dbReference>
<evidence type="ECO:0000256" key="2">
    <source>
        <dbReference type="ARBA" id="ARBA00023125"/>
    </source>
</evidence>
<feature type="compositionally biased region" description="Polar residues" evidence="4">
    <location>
        <begin position="1"/>
        <end position="10"/>
    </location>
</feature>
<feature type="region of interest" description="Disordered" evidence="4">
    <location>
        <begin position="456"/>
        <end position="506"/>
    </location>
</feature>
<dbReference type="Gramene" id="KFK39128">
    <property type="protein sequence ID" value="KFK39128"/>
    <property type="gene ID" value="AALP_AA3G204600"/>
</dbReference>
<dbReference type="eggNOG" id="ENOG502S0IU">
    <property type="taxonomic scope" value="Eukaryota"/>
</dbReference>
<dbReference type="SMART" id="SM00384">
    <property type="entry name" value="AT_hook"/>
    <property type="match status" value="6"/>
</dbReference>
<dbReference type="GO" id="GO:0005730">
    <property type="term" value="C:nucleolus"/>
    <property type="evidence" value="ECO:0007669"/>
    <property type="project" value="TreeGrafter"/>
</dbReference>
<dbReference type="FunFam" id="1.10.10.10:FF:000637">
    <property type="entry name" value="Histone H1.2"/>
    <property type="match status" value="1"/>
</dbReference>
<dbReference type="PANTHER" id="PTHR11467">
    <property type="entry name" value="HISTONE H1"/>
    <property type="match status" value="1"/>
</dbReference>
<dbReference type="CDD" id="cd00073">
    <property type="entry name" value="H15"/>
    <property type="match status" value="1"/>
</dbReference>
<dbReference type="InterPro" id="IPR017956">
    <property type="entry name" value="AT_hook_DNA-bd_motif"/>
</dbReference>
<feature type="region of interest" description="Disordered" evidence="4">
    <location>
        <begin position="247"/>
        <end position="367"/>
    </location>
</feature>
<dbReference type="InterPro" id="IPR036388">
    <property type="entry name" value="WH-like_DNA-bd_sf"/>
</dbReference>
<evidence type="ECO:0000256" key="1">
    <source>
        <dbReference type="ARBA" id="ARBA00004123"/>
    </source>
</evidence>
<dbReference type="GO" id="GO:0000786">
    <property type="term" value="C:nucleosome"/>
    <property type="evidence" value="ECO:0007669"/>
    <property type="project" value="InterPro"/>
</dbReference>
<dbReference type="SUPFAM" id="SSF46785">
    <property type="entry name" value="Winged helix' DNA-binding domain"/>
    <property type="match status" value="1"/>
</dbReference>
<gene>
    <name evidence="6" type="ordered locus">AALP_Aa3g204600</name>
</gene>
<dbReference type="OrthoDB" id="1110759at2759"/>
<feature type="compositionally biased region" description="Low complexity" evidence="4">
    <location>
        <begin position="65"/>
        <end position="78"/>
    </location>
</feature>
<organism evidence="6 7">
    <name type="scientific">Arabis alpina</name>
    <name type="common">Alpine rock-cress</name>
    <dbReference type="NCBI Taxonomy" id="50452"/>
    <lineage>
        <taxon>Eukaryota</taxon>
        <taxon>Viridiplantae</taxon>
        <taxon>Streptophyta</taxon>
        <taxon>Embryophyta</taxon>
        <taxon>Tracheophyta</taxon>
        <taxon>Spermatophyta</taxon>
        <taxon>Magnoliopsida</taxon>
        <taxon>eudicotyledons</taxon>
        <taxon>Gunneridae</taxon>
        <taxon>Pentapetalae</taxon>
        <taxon>rosids</taxon>
        <taxon>malvids</taxon>
        <taxon>Brassicales</taxon>
        <taxon>Brassicaceae</taxon>
        <taxon>Arabideae</taxon>
        <taxon>Arabis</taxon>
    </lineage>
</organism>
<dbReference type="PROSITE" id="PS51504">
    <property type="entry name" value="H15"/>
    <property type="match status" value="1"/>
</dbReference>
<feature type="compositionally biased region" description="Basic residues" evidence="4">
    <location>
        <begin position="286"/>
        <end position="303"/>
    </location>
</feature>
<dbReference type="PANTHER" id="PTHR11467:SF29">
    <property type="entry name" value="OS03G0711600 PROTEIN"/>
    <property type="match status" value="1"/>
</dbReference>
<evidence type="ECO:0000259" key="5">
    <source>
        <dbReference type="PROSITE" id="PS51504"/>
    </source>
</evidence>
<dbReference type="Proteomes" id="UP000029120">
    <property type="component" value="Chromosome 3"/>
</dbReference>
<dbReference type="GO" id="GO:0003690">
    <property type="term" value="F:double-stranded DNA binding"/>
    <property type="evidence" value="ECO:0007669"/>
    <property type="project" value="TreeGrafter"/>
</dbReference>
<feature type="compositionally biased region" description="Low complexity" evidence="4">
    <location>
        <begin position="336"/>
        <end position="358"/>
    </location>
</feature>
<accession>A0A087HAH6</accession>
<evidence type="ECO:0000313" key="6">
    <source>
        <dbReference type="EMBL" id="KFK39128.1"/>
    </source>
</evidence>
<dbReference type="GO" id="GO:0030261">
    <property type="term" value="P:chromosome condensation"/>
    <property type="evidence" value="ECO:0007669"/>
    <property type="project" value="TreeGrafter"/>
</dbReference>
<dbReference type="AlphaFoldDB" id="A0A087HAH6"/>
<dbReference type="EMBL" id="CM002871">
    <property type="protein sequence ID" value="KFK39128.1"/>
    <property type="molecule type" value="Genomic_DNA"/>
</dbReference>
<dbReference type="InterPro" id="IPR036390">
    <property type="entry name" value="WH_DNA-bd_sf"/>
</dbReference>
<feature type="region of interest" description="Disordered" evidence="4">
    <location>
        <begin position="166"/>
        <end position="230"/>
    </location>
</feature>
<dbReference type="GO" id="GO:0045910">
    <property type="term" value="P:negative regulation of DNA recombination"/>
    <property type="evidence" value="ECO:0007669"/>
    <property type="project" value="TreeGrafter"/>
</dbReference>
<keyword evidence="7" id="KW-1185">Reference proteome</keyword>
<feature type="compositionally biased region" description="Polar residues" evidence="4">
    <location>
        <begin position="20"/>
        <end position="31"/>
    </location>
</feature>
<feature type="compositionally biased region" description="Pro residues" evidence="4">
    <location>
        <begin position="35"/>
        <end position="49"/>
    </location>
</feature>
<keyword evidence="3" id="KW-0539">Nucleus</keyword>
<dbReference type="SMART" id="SM00526">
    <property type="entry name" value="H15"/>
    <property type="match status" value="1"/>
</dbReference>
<evidence type="ECO:0000313" key="7">
    <source>
        <dbReference type="Proteomes" id="UP000029120"/>
    </source>
</evidence>